<reference evidence="1 2" key="1">
    <citation type="journal article" date="2017" name="Front. Microbiol.">
        <title>Genome Sequence of Desulfurella amilsii Strain TR1 and Comparative Genomics of Desulfurellaceae Family.</title>
        <authorList>
            <person name="Florentino A.P."/>
            <person name="Stams A.J."/>
            <person name="Sanchez-Andrea I."/>
        </authorList>
    </citation>
    <scope>NUCLEOTIDE SEQUENCE [LARGE SCALE GENOMIC DNA]</scope>
    <source>
        <strain evidence="1 2">TR1</strain>
    </source>
</reference>
<name>A0A1X4XUW6_9BACT</name>
<evidence type="ECO:0000313" key="1">
    <source>
        <dbReference type="EMBL" id="OSS41324.1"/>
    </source>
</evidence>
<organism evidence="1 2">
    <name type="scientific">Desulfurella amilsii</name>
    <dbReference type="NCBI Taxonomy" id="1562698"/>
    <lineage>
        <taxon>Bacteria</taxon>
        <taxon>Pseudomonadati</taxon>
        <taxon>Campylobacterota</taxon>
        <taxon>Desulfurellia</taxon>
        <taxon>Desulfurellales</taxon>
        <taxon>Desulfurellaceae</taxon>
        <taxon>Desulfurella</taxon>
    </lineage>
</organism>
<keyword evidence="2" id="KW-1185">Reference proteome</keyword>
<dbReference type="EMBL" id="MDSU01000018">
    <property type="protein sequence ID" value="OSS41324.1"/>
    <property type="molecule type" value="Genomic_DNA"/>
</dbReference>
<dbReference type="Proteomes" id="UP000194141">
    <property type="component" value="Unassembled WGS sequence"/>
</dbReference>
<evidence type="ECO:0008006" key="3">
    <source>
        <dbReference type="Google" id="ProtNLM"/>
    </source>
</evidence>
<dbReference type="Pfam" id="PF14076">
    <property type="entry name" value="DUF4258"/>
    <property type="match status" value="1"/>
</dbReference>
<dbReference type="STRING" id="1562698.DESAMIL20_877"/>
<dbReference type="InterPro" id="IPR025354">
    <property type="entry name" value="DUF4258"/>
</dbReference>
<dbReference type="RefSeq" id="WP_086033585.1">
    <property type="nucleotide sequence ID" value="NZ_MDSU01000018.1"/>
</dbReference>
<proteinExistence type="predicted"/>
<dbReference type="OrthoDB" id="573637at2"/>
<accession>A0A1X4XUW6</accession>
<dbReference type="AlphaFoldDB" id="A0A1X4XUW6"/>
<gene>
    <name evidence="1" type="ORF">DESAMIL20_877</name>
</gene>
<evidence type="ECO:0000313" key="2">
    <source>
        <dbReference type="Proteomes" id="UP000194141"/>
    </source>
</evidence>
<comment type="caution">
    <text evidence="1">The sequence shown here is derived from an EMBL/GenBank/DDBJ whole genome shotgun (WGS) entry which is preliminary data.</text>
</comment>
<protein>
    <recommendedName>
        <fullName evidence="3">DUF4258 domain-containing protein</fullName>
    </recommendedName>
</protein>
<sequence length="88" mass="10540">MLIVWTKHAQERLRQWQYKINIDKNLVEEILLNPPQIVSGDLDVLVAQSKIRNGLIRVPFKKEGETLKILTIYYTTKIEKYWRDKDEN</sequence>